<accession>A0ABT4RB26</accession>
<proteinExistence type="predicted"/>
<organism evidence="8 9">
    <name type="scientific">Corynebacterium lehmanniae</name>
    <dbReference type="NCBI Taxonomy" id="2913497"/>
    <lineage>
        <taxon>Bacteria</taxon>
        <taxon>Bacillati</taxon>
        <taxon>Actinomycetota</taxon>
        <taxon>Actinomycetes</taxon>
        <taxon>Mycobacteriales</taxon>
        <taxon>Corynebacteriaceae</taxon>
        <taxon>Corynebacterium</taxon>
    </lineage>
</organism>
<dbReference type="PANTHER" id="PTHR43124">
    <property type="entry name" value="PURINE EFFLUX PUMP PBUE"/>
    <property type="match status" value="1"/>
</dbReference>
<dbReference type="InterPro" id="IPR050189">
    <property type="entry name" value="MFS_Efflux_Transporters"/>
</dbReference>
<comment type="subcellular location">
    <subcellularLocation>
        <location evidence="1">Cell membrane</location>
        <topology evidence="1">Multi-pass membrane protein</topology>
    </subcellularLocation>
</comment>
<dbReference type="InterPro" id="IPR036259">
    <property type="entry name" value="MFS_trans_sf"/>
</dbReference>
<feature type="transmembrane region" description="Helical" evidence="6">
    <location>
        <begin position="246"/>
        <end position="264"/>
    </location>
</feature>
<keyword evidence="2" id="KW-1003">Cell membrane</keyword>
<dbReference type="Proteomes" id="UP001146453">
    <property type="component" value="Unassembled WGS sequence"/>
</dbReference>
<feature type="transmembrane region" description="Helical" evidence="6">
    <location>
        <begin position="276"/>
        <end position="295"/>
    </location>
</feature>
<feature type="transmembrane region" description="Helical" evidence="6">
    <location>
        <begin position="216"/>
        <end position="240"/>
    </location>
</feature>
<feature type="domain" description="Major facilitator superfamily (MFS) profile" evidence="7">
    <location>
        <begin position="18"/>
        <end position="387"/>
    </location>
</feature>
<feature type="transmembrane region" description="Helical" evidence="6">
    <location>
        <begin position="363"/>
        <end position="383"/>
    </location>
</feature>
<evidence type="ECO:0000256" key="1">
    <source>
        <dbReference type="ARBA" id="ARBA00004651"/>
    </source>
</evidence>
<name>A0ABT4RB26_9CORY</name>
<evidence type="ECO:0000313" key="8">
    <source>
        <dbReference type="EMBL" id="MCZ9292517.1"/>
    </source>
</evidence>
<comment type="caution">
    <text evidence="8">The sequence shown here is derived from an EMBL/GenBank/DDBJ whole genome shotgun (WGS) entry which is preliminary data.</text>
</comment>
<evidence type="ECO:0000256" key="2">
    <source>
        <dbReference type="ARBA" id="ARBA00022475"/>
    </source>
</evidence>
<feature type="transmembrane region" description="Helical" evidence="6">
    <location>
        <begin position="108"/>
        <end position="130"/>
    </location>
</feature>
<feature type="transmembrane region" description="Helical" evidence="6">
    <location>
        <begin position="52"/>
        <end position="72"/>
    </location>
</feature>
<feature type="transmembrane region" description="Helical" evidence="6">
    <location>
        <begin position="84"/>
        <end position="102"/>
    </location>
</feature>
<evidence type="ECO:0000256" key="6">
    <source>
        <dbReference type="SAM" id="Phobius"/>
    </source>
</evidence>
<dbReference type="InterPro" id="IPR020846">
    <property type="entry name" value="MFS_dom"/>
</dbReference>
<dbReference type="Pfam" id="PF07690">
    <property type="entry name" value="MFS_1"/>
    <property type="match status" value="1"/>
</dbReference>
<keyword evidence="4 6" id="KW-1133">Transmembrane helix</keyword>
<dbReference type="EMBL" id="JAKMUR010000020">
    <property type="protein sequence ID" value="MCZ9292517.1"/>
    <property type="molecule type" value="Genomic_DNA"/>
</dbReference>
<feature type="transmembrane region" description="Helical" evidence="6">
    <location>
        <begin position="142"/>
        <end position="160"/>
    </location>
</feature>
<evidence type="ECO:0000313" key="9">
    <source>
        <dbReference type="Proteomes" id="UP001146453"/>
    </source>
</evidence>
<sequence>MRNTQQSPQQAAKFPVVPLTAMSFAAFVYVTFEMFAIGLISPMARDLNVSEGQIGLLMSVYAGLVAVVTIPLMHVTRKVDRRYLLIATLVFLLGGIILQATATSYATLVAGRVTAAFTHGLFWSLVNPVAARIAPPGQMGKAVAAVSFGSTLSMVVGSPLTTAMGSAIGWRASTWVLGAAVVGALVMMVISLPSLPAKPPAQQADAQATKSAIPSLVIYLVLAVMAIFVTFTYLALLIEATAGHQFVPYGVALYGIAGLVGVTLSGRLVDARMIRLNGIATATLVASGIAGLLALHYNTGIGMFAVIVVFGIAAGALPTVATTIFLFAGQRNQDLASSVYVVTFQVGIASGSALGAATVDLGYLGGTLLSTAVLGALAFTVMATRSRSLLR</sequence>
<keyword evidence="9" id="KW-1185">Reference proteome</keyword>
<keyword evidence="3 6" id="KW-0812">Transmembrane</keyword>
<feature type="transmembrane region" description="Helical" evidence="6">
    <location>
        <begin position="301"/>
        <end position="327"/>
    </location>
</feature>
<evidence type="ECO:0000256" key="4">
    <source>
        <dbReference type="ARBA" id="ARBA00022989"/>
    </source>
</evidence>
<feature type="transmembrane region" description="Helical" evidence="6">
    <location>
        <begin position="339"/>
        <end position="357"/>
    </location>
</feature>
<evidence type="ECO:0000259" key="7">
    <source>
        <dbReference type="PROSITE" id="PS50850"/>
    </source>
</evidence>
<dbReference type="InterPro" id="IPR011701">
    <property type="entry name" value="MFS"/>
</dbReference>
<dbReference type="SUPFAM" id="SSF103473">
    <property type="entry name" value="MFS general substrate transporter"/>
    <property type="match status" value="1"/>
</dbReference>
<protein>
    <submittedName>
        <fullName evidence="8">MFS transporter</fullName>
    </submittedName>
</protein>
<reference evidence="8" key="1">
    <citation type="submission" date="2022-02" db="EMBL/GenBank/DDBJ databases">
        <title>Corynebacterium sp. from urogenital microbiome.</title>
        <authorList>
            <person name="Cappelli E.A."/>
            <person name="Ribeiro T.G."/>
            <person name="Peixe L."/>
        </authorList>
    </citation>
    <scope>NUCLEOTIDE SEQUENCE</scope>
    <source>
        <strain evidence="8">C8Ua_144</strain>
    </source>
</reference>
<keyword evidence="5 6" id="KW-0472">Membrane</keyword>
<evidence type="ECO:0000256" key="3">
    <source>
        <dbReference type="ARBA" id="ARBA00022692"/>
    </source>
</evidence>
<dbReference type="Gene3D" id="1.20.1250.20">
    <property type="entry name" value="MFS general substrate transporter like domains"/>
    <property type="match status" value="1"/>
</dbReference>
<dbReference type="PANTHER" id="PTHR43124:SF3">
    <property type="entry name" value="CHLORAMPHENICOL EFFLUX PUMP RV0191"/>
    <property type="match status" value="1"/>
</dbReference>
<evidence type="ECO:0000256" key="5">
    <source>
        <dbReference type="ARBA" id="ARBA00023136"/>
    </source>
</evidence>
<feature type="transmembrane region" description="Helical" evidence="6">
    <location>
        <begin position="172"/>
        <end position="195"/>
    </location>
</feature>
<feature type="transmembrane region" description="Helical" evidence="6">
    <location>
        <begin position="12"/>
        <end position="32"/>
    </location>
</feature>
<dbReference type="CDD" id="cd17324">
    <property type="entry name" value="MFS_NepI_like"/>
    <property type="match status" value="1"/>
</dbReference>
<gene>
    <name evidence="8" type="ORF">L8U61_10255</name>
</gene>
<dbReference type="PROSITE" id="PS50850">
    <property type="entry name" value="MFS"/>
    <property type="match status" value="1"/>
</dbReference>